<feature type="transmembrane region" description="Helical" evidence="16">
    <location>
        <begin position="129"/>
        <end position="147"/>
    </location>
</feature>
<name>A0A0S7WTQ0_UNCT6</name>
<evidence type="ECO:0000256" key="1">
    <source>
        <dbReference type="ARBA" id="ARBA00004651"/>
    </source>
</evidence>
<dbReference type="GO" id="GO:0005524">
    <property type="term" value="F:ATP binding"/>
    <property type="evidence" value="ECO:0007669"/>
    <property type="project" value="UniProtKB-UniRule"/>
</dbReference>
<dbReference type="Pfam" id="PF09397">
    <property type="entry name" value="FtsK_gamma"/>
    <property type="match status" value="1"/>
</dbReference>
<keyword evidence="12" id="KW-0131">Cell cycle</keyword>
<keyword evidence="8 14" id="KW-0067">ATP-binding</keyword>
<dbReference type="PANTHER" id="PTHR22683:SF41">
    <property type="entry name" value="DNA TRANSLOCASE FTSK"/>
    <property type="match status" value="1"/>
</dbReference>
<evidence type="ECO:0000256" key="11">
    <source>
        <dbReference type="ARBA" id="ARBA00023136"/>
    </source>
</evidence>
<feature type="transmembrane region" description="Helical" evidence="16">
    <location>
        <begin position="77"/>
        <end position="98"/>
    </location>
</feature>
<dbReference type="Pfam" id="PF13491">
    <property type="entry name" value="FtsK_4TM"/>
    <property type="match status" value="1"/>
</dbReference>
<keyword evidence="3" id="KW-1003">Cell membrane</keyword>
<dbReference type="STRING" id="1703770.AMJ39_04600"/>
<evidence type="ECO:0000256" key="5">
    <source>
        <dbReference type="ARBA" id="ARBA00022692"/>
    </source>
</evidence>
<dbReference type="InterPro" id="IPR003593">
    <property type="entry name" value="AAA+_ATPase"/>
</dbReference>
<proteinExistence type="inferred from homology"/>
<keyword evidence="9 16" id="KW-1133">Transmembrane helix</keyword>
<dbReference type="InterPro" id="IPR018541">
    <property type="entry name" value="Ftsk_gamma"/>
</dbReference>
<sequence>MSLLLLGTLILLSIASYSPADYGQLGDAPGSVSNVAGVVGAYMAHWIALLLGRGGYLFPLVFLLWAVSLVGNRGSEVAMVGTFWLVLLALWFCTSVSLPTGLAVETKLLWGGLVGGYVADLAIRYLGRIGAHVLFGGLGLMAILVILEGRMRGVGGGLASRAVSMGHLFGEKISLRPVRHRRRRLKERERIPSRAKKSAPEPPRSQARSIAAPPVADRSAASVEVVEHEPEVAAPVAYGTDSKYQSEFLSFLKDPLKVDTRQTREELEKNADAVEGKLADFGVHGSVVHVAAGPVITRYEFEPAAGVKVNRVANLADDLALAMRAPRIRVVAPVPGKAVVGIEIPNRRRSPVYLKEVLAAEAYLQNESKLAVPLGLDIAGTPYVADLSRMPHLLVAGATGSGKSVCINVIVTSILFRATPFEVRFLLIDPKRLELTLYDGIPHLVMPVVTEASEGAKALATVVNWMERRYRHLAADGVRDIQSHNANLEPDERPMPYIVIVIDELSDLMLTMPTEIEKHLGRLAHMSRAVGIHLLLATQRPSVDVLTGVIKANFPSRIAFQVASKTDSRTILDMNGAEKLLGQGDMLFLAPGSPEPVRIHGAFVSSEETQSIVRFLRTLPVVSAMEEEIVSKSEEEESLELDQPDELFGEARRLVIHHQLGSVSFLQRRLKVGYARAGRLMDQLEAAGVVGPYEGSKAREVLIGEEVLEAEEL</sequence>
<dbReference type="Proteomes" id="UP000052008">
    <property type="component" value="Unassembled WGS sequence"/>
</dbReference>
<dbReference type="Pfam" id="PF01580">
    <property type="entry name" value="FtsK_SpoIIIE"/>
    <property type="match status" value="1"/>
</dbReference>
<dbReference type="GO" id="GO:0005886">
    <property type="term" value="C:plasma membrane"/>
    <property type="evidence" value="ECO:0007669"/>
    <property type="project" value="UniProtKB-SubCell"/>
</dbReference>
<dbReference type="SMART" id="SM00843">
    <property type="entry name" value="Ftsk_gamma"/>
    <property type="match status" value="1"/>
</dbReference>
<evidence type="ECO:0000256" key="14">
    <source>
        <dbReference type="PROSITE-ProRule" id="PRU00289"/>
    </source>
</evidence>
<dbReference type="GO" id="GO:0051301">
    <property type="term" value="P:cell division"/>
    <property type="evidence" value="ECO:0007669"/>
    <property type="project" value="UniProtKB-KW"/>
</dbReference>
<dbReference type="Gene3D" id="3.40.50.300">
    <property type="entry name" value="P-loop containing nucleotide triphosphate hydrolases"/>
    <property type="match status" value="1"/>
</dbReference>
<dbReference type="Gene3D" id="3.30.980.40">
    <property type="match status" value="1"/>
</dbReference>
<dbReference type="Pfam" id="PF17854">
    <property type="entry name" value="FtsK_alpha"/>
    <property type="match status" value="1"/>
</dbReference>
<feature type="binding site" evidence="14">
    <location>
        <begin position="397"/>
        <end position="404"/>
    </location>
    <ligand>
        <name>ATP</name>
        <dbReference type="ChEBI" id="CHEBI:30616"/>
    </ligand>
</feature>
<keyword evidence="4" id="KW-0132">Cell division</keyword>
<comment type="subcellular location">
    <subcellularLocation>
        <location evidence="1">Cell membrane</location>
        <topology evidence="1">Multi-pass membrane protein</topology>
    </subcellularLocation>
</comment>
<dbReference type="InterPro" id="IPR036388">
    <property type="entry name" value="WH-like_DNA-bd_sf"/>
</dbReference>
<dbReference type="InterPro" id="IPR027417">
    <property type="entry name" value="P-loop_NTPase"/>
</dbReference>
<evidence type="ECO:0000256" key="2">
    <source>
        <dbReference type="ARBA" id="ARBA00006474"/>
    </source>
</evidence>
<gene>
    <name evidence="18" type="ORF">AMJ39_04600</name>
</gene>
<dbReference type="InterPro" id="IPR002543">
    <property type="entry name" value="FtsK_dom"/>
</dbReference>
<evidence type="ECO:0000256" key="15">
    <source>
        <dbReference type="SAM" id="MobiDB-lite"/>
    </source>
</evidence>
<dbReference type="CDD" id="cd01127">
    <property type="entry name" value="TrwB_TraG_TraD_VirD4"/>
    <property type="match status" value="1"/>
</dbReference>
<protein>
    <recommendedName>
        <fullName evidence="17">FtsK domain-containing protein</fullName>
    </recommendedName>
</protein>
<evidence type="ECO:0000256" key="13">
    <source>
        <dbReference type="ARBA" id="ARBA00025923"/>
    </source>
</evidence>
<dbReference type="PROSITE" id="PS50901">
    <property type="entry name" value="FTSK"/>
    <property type="match status" value="1"/>
</dbReference>
<comment type="similarity">
    <text evidence="2">Belongs to the FtsK/SpoIIIE/SftA family.</text>
</comment>
<dbReference type="Gene3D" id="1.10.10.10">
    <property type="entry name" value="Winged helix-like DNA-binding domain superfamily/Winged helix DNA-binding domain"/>
    <property type="match status" value="1"/>
</dbReference>
<dbReference type="InterPro" id="IPR050206">
    <property type="entry name" value="FtsK/SpoIIIE/SftA"/>
</dbReference>
<accession>A0A0S7WTQ0</accession>
<evidence type="ECO:0000259" key="17">
    <source>
        <dbReference type="PROSITE" id="PS50901"/>
    </source>
</evidence>
<evidence type="ECO:0000256" key="3">
    <source>
        <dbReference type="ARBA" id="ARBA00022475"/>
    </source>
</evidence>
<keyword evidence="5 16" id="KW-0812">Transmembrane</keyword>
<evidence type="ECO:0000256" key="8">
    <source>
        <dbReference type="ARBA" id="ARBA00022840"/>
    </source>
</evidence>
<dbReference type="GO" id="GO:0003677">
    <property type="term" value="F:DNA binding"/>
    <property type="evidence" value="ECO:0007669"/>
    <property type="project" value="UniProtKB-KW"/>
</dbReference>
<organism evidence="18 19">
    <name type="scientific">candidate division TA06 bacterium DG_24</name>
    <dbReference type="NCBI Taxonomy" id="1703770"/>
    <lineage>
        <taxon>Bacteria</taxon>
        <taxon>Bacteria division TA06</taxon>
    </lineage>
</organism>
<keyword evidence="6 14" id="KW-0547">Nucleotide-binding</keyword>
<dbReference type="PATRIC" id="fig|1703770.3.peg.1804"/>
<evidence type="ECO:0000256" key="10">
    <source>
        <dbReference type="ARBA" id="ARBA00023125"/>
    </source>
</evidence>
<dbReference type="InterPro" id="IPR025199">
    <property type="entry name" value="FtsK_4TM"/>
</dbReference>
<evidence type="ECO:0000313" key="18">
    <source>
        <dbReference type="EMBL" id="KPJ53498.1"/>
    </source>
</evidence>
<evidence type="ECO:0000256" key="9">
    <source>
        <dbReference type="ARBA" id="ARBA00022989"/>
    </source>
</evidence>
<dbReference type="PANTHER" id="PTHR22683">
    <property type="entry name" value="SPORULATION PROTEIN RELATED"/>
    <property type="match status" value="1"/>
</dbReference>
<feature type="domain" description="FtsK" evidence="17">
    <location>
        <begin position="380"/>
        <end position="569"/>
    </location>
</feature>
<comment type="subunit">
    <text evidence="13">Homohexamer. Forms a ring that surrounds DNA.</text>
</comment>
<keyword evidence="7" id="KW-0159">Chromosome partition</keyword>
<dbReference type="SUPFAM" id="SSF52540">
    <property type="entry name" value="P-loop containing nucleoside triphosphate hydrolases"/>
    <property type="match status" value="1"/>
</dbReference>
<dbReference type="InterPro" id="IPR036390">
    <property type="entry name" value="WH_DNA-bd_sf"/>
</dbReference>
<keyword evidence="10" id="KW-0238">DNA-binding</keyword>
<feature type="region of interest" description="Disordered" evidence="15">
    <location>
        <begin position="180"/>
        <end position="215"/>
    </location>
</feature>
<comment type="caution">
    <text evidence="18">The sequence shown here is derived from an EMBL/GenBank/DDBJ whole genome shotgun (WGS) entry which is preliminary data.</text>
</comment>
<evidence type="ECO:0000256" key="6">
    <source>
        <dbReference type="ARBA" id="ARBA00022741"/>
    </source>
</evidence>
<keyword evidence="11 16" id="KW-0472">Membrane</keyword>
<evidence type="ECO:0000313" key="19">
    <source>
        <dbReference type="Proteomes" id="UP000052008"/>
    </source>
</evidence>
<reference evidence="18 19" key="1">
    <citation type="journal article" date="2015" name="Microbiome">
        <title>Genomic resolution of linkages in carbon, nitrogen, and sulfur cycling among widespread estuary sediment bacteria.</title>
        <authorList>
            <person name="Baker B.J."/>
            <person name="Lazar C.S."/>
            <person name="Teske A.P."/>
            <person name="Dick G.J."/>
        </authorList>
    </citation>
    <scope>NUCLEOTIDE SEQUENCE [LARGE SCALE GENOMIC DNA]</scope>
    <source>
        <strain evidence="18">DG_24</strain>
    </source>
</reference>
<evidence type="ECO:0000256" key="7">
    <source>
        <dbReference type="ARBA" id="ARBA00022829"/>
    </source>
</evidence>
<dbReference type="SMART" id="SM00382">
    <property type="entry name" value="AAA"/>
    <property type="match status" value="1"/>
</dbReference>
<dbReference type="SUPFAM" id="SSF46785">
    <property type="entry name" value="Winged helix' DNA-binding domain"/>
    <property type="match status" value="1"/>
</dbReference>
<evidence type="ECO:0000256" key="12">
    <source>
        <dbReference type="ARBA" id="ARBA00023306"/>
    </source>
</evidence>
<dbReference type="InterPro" id="IPR041027">
    <property type="entry name" value="FtsK_alpha"/>
</dbReference>
<dbReference type="EMBL" id="LIZS01000018">
    <property type="protein sequence ID" value="KPJ53498.1"/>
    <property type="molecule type" value="Genomic_DNA"/>
</dbReference>
<evidence type="ECO:0000256" key="16">
    <source>
        <dbReference type="SAM" id="Phobius"/>
    </source>
</evidence>
<evidence type="ECO:0000256" key="4">
    <source>
        <dbReference type="ARBA" id="ARBA00022618"/>
    </source>
</evidence>
<feature type="transmembrane region" description="Helical" evidence="16">
    <location>
        <begin position="44"/>
        <end position="65"/>
    </location>
</feature>
<dbReference type="GO" id="GO:0007059">
    <property type="term" value="P:chromosome segregation"/>
    <property type="evidence" value="ECO:0007669"/>
    <property type="project" value="UniProtKB-KW"/>
</dbReference>
<dbReference type="AlphaFoldDB" id="A0A0S7WTQ0"/>